<evidence type="ECO:0000256" key="7">
    <source>
        <dbReference type="ARBA" id="ARBA00022741"/>
    </source>
</evidence>
<dbReference type="PANTHER" id="PTHR34220">
    <property type="entry name" value="SENSOR HISTIDINE KINASE YPDA"/>
    <property type="match status" value="1"/>
</dbReference>
<dbReference type="PANTHER" id="PTHR34220:SF7">
    <property type="entry name" value="SENSOR HISTIDINE KINASE YPDA"/>
    <property type="match status" value="1"/>
</dbReference>
<dbReference type="InterPro" id="IPR005467">
    <property type="entry name" value="His_kinase_dom"/>
</dbReference>
<dbReference type="Proteomes" id="UP000190188">
    <property type="component" value="Unassembled WGS sequence"/>
</dbReference>
<dbReference type="AlphaFoldDB" id="A0A1T2XKR0"/>
<keyword evidence="4" id="KW-1003">Cell membrane</keyword>
<keyword evidence="10" id="KW-0902">Two-component regulatory system</keyword>
<evidence type="ECO:0000259" key="14">
    <source>
        <dbReference type="PROSITE" id="PS50885"/>
    </source>
</evidence>
<evidence type="ECO:0000256" key="11">
    <source>
        <dbReference type="ARBA" id="ARBA00023136"/>
    </source>
</evidence>
<keyword evidence="5" id="KW-0597">Phosphoprotein</keyword>
<gene>
    <name evidence="15" type="ORF">BVG16_06930</name>
</gene>
<feature type="transmembrane region" description="Helical" evidence="12">
    <location>
        <begin position="299"/>
        <end position="322"/>
    </location>
</feature>
<keyword evidence="9" id="KW-0067">ATP-binding</keyword>
<proteinExistence type="predicted"/>
<keyword evidence="7" id="KW-0547">Nucleotide-binding</keyword>
<comment type="subcellular location">
    <subcellularLocation>
        <location evidence="2">Cell membrane</location>
        <topology evidence="2">Multi-pass membrane protein</topology>
    </subcellularLocation>
</comment>
<dbReference type="Pfam" id="PF02518">
    <property type="entry name" value="HATPase_c"/>
    <property type="match status" value="1"/>
</dbReference>
<dbReference type="SUPFAM" id="SSF158472">
    <property type="entry name" value="HAMP domain-like"/>
    <property type="match status" value="1"/>
</dbReference>
<evidence type="ECO:0000256" key="2">
    <source>
        <dbReference type="ARBA" id="ARBA00004651"/>
    </source>
</evidence>
<dbReference type="EC" id="2.7.13.3" evidence="3"/>
<dbReference type="PROSITE" id="PS50109">
    <property type="entry name" value="HIS_KIN"/>
    <property type="match status" value="1"/>
</dbReference>
<sequence>MSTPAFKKKGYLPVGYKLLFSYVILIIIPVIIIGWVSHSIYVDSIRKQTTVNIKGTLQQIRDNIEYKTSDITRLSNMLYFDYSLAIQLRSFEEGWESYEKTTKYVLPKLENALNSTGMKMLLSVFFQNESLPEIYRGTFDMENADLVGQNMNMYHLKRIEHKPWYKDFPREHYGSTMEWKQVEQDAHYGRISLLRRLVDTTDPIQLREIGFMRITIQLQDLFQSVDYHKFGAGSLLVVKDDKDRVIYQSGAVSPMEMDAQHIADNYLTIQETIEGEPWQITAFVPTTIIEQDSMRVRTFTILVCLFCLVVFTFAGMFVSRYFSVRVNKVVSVLNAFREGDFHKRMSYQGKDEFSQISTAINEMGDNIESLIKEVYLTHIQKKEAELETLQSQINPHFLYNTLSSINRLAKFGEIDKLQQMVLGLAKFYRLTLNEGRTMIPVSTEIEQAKAYLEIQRIKHGDTMDVMYDIDPHVWGYETVKLVLQPFIENVLEHARFGDQIHIRIVARKEGEDILFQVIDDGVGMTQERIHHIFHPEEHVNAGFGIRNVDERIKLHFGGMYGVTIHSRRGMGTSVRIRIPAKRFNFRGN</sequence>
<evidence type="ECO:0000256" key="5">
    <source>
        <dbReference type="ARBA" id="ARBA00022553"/>
    </source>
</evidence>
<reference evidence="15 16" key="1">
    <citation type="submission" date="2017-01" db="EMBL/GenBank/DDBJ databases">
        <title>Genome analysis of Paenibacillus selenitrireducens ES3-24.</title>
        <authorList>
            <person name="Xu D."/>
            <person name="Yao R."/>
            <person name="Zheng S."/>
        </authorList>
    </citation>
    <scope>NUCLEOTIDE SEQUENCE [LARGE SCALE GENOMIC DNA]</scope>
    <source>
        <strain evidence="15 16">ES3-24</strain>
    </source>
</reference>
<keyword evidence="11 12" id="KW-0472">Membrane</keyword>
<comment type="caution">
    <text evidence="15">The sequence shown here is derived from an EMBL/GenBank/DDBJ whole genome shotgun (WGS) entry which is preliminary data.</text>
</comment>
<evidence type="ECO:0000256" key="1">
    <source>
        <dbReference type="ARBA" id="ARBA00000085"/>
    </source>
</evidence>
<evidence type="ECO:0000313" key="15">
    <source>
        <dbReference type="EMBL" id="OPA80457.1"/>
    </source>
</evidence>
<feature type="domain" description="HAMP" evidence="14">
    <location>
        <begin position="320"/>
        <end position="372"/>
    </location>
</feature>
<evidence type="ECO:0000256" key="12">
    <source>
        <dbReference type="SAM" id="Phobius"/>
    </source>
</evidence>
<protein>
    <recommendedName>
        <fullName evidence="3">histidine kinase</fullName>
        <ecNumber evidence="3">2.7.13.3</ecNumber>
    </recommendedName>
</protein>
<dbReference type="GO" id="GO:0005886">
    <property type="term" value="C:plasma membrane"/>
    <property type="evidence" value="ECO:0007669"/>
    <property type="project" value="UniProtKB-SubCell"/>
</dbReference>
<dbReference type="SMART" id="SM00387">
    <property type="entry name" value="HATPase_c"/>
    <property type="match status" value="1"/>
</dbReference>
<accession>A0A1T2XKR0</accession>
<name>A0A1T2XKR0_9BACL</name>
<dbReference type="CDD" id="cd06225">
    <property type="entry name" value="HAMP"/>
    <property type="match status" value="1"/>
</dbReference>
<dbReference type="GO" id="GO:0000155">
    <property type="term" value="F:phosphorelay sensor kinase activity"/>
    <property type="evidence" value="ECO:0007669"/>
    <property type="project" value="InterPro"/>
</dbReference>
<keyword evidence="8 15" id="KW-0418">Kinase</keyword>
<dbReference type="STRING" id="1324314.BVG16_06930"/>
<evidence type="ECO:0000259" key="13">
    <source>
        <dbReference type="PROSITE" id="PS50109"/>
    </source>
</evidence>
<evidence type="ECO:0000313" key="16">
    <source>
        <dbReference type="Proteomes" id="UP000190188"/>
    </source>
</evidence>
<dbReference type="InterPro" id="IPR003660">
    <property type="entry name" value="HAMP_dom"/>
</dbReference>
<dbReference type="GO" id="GO:0005524">
    <property type="term" value="F:ATP binding"/>
    <property type="evidence" value="ECO:0007669"/>
    <property type="project" value="UniProtKB-KW"/>
</dbReference>
<dbReference type="SMART" id="SM00304">
    <property type="entry name" value="HAMP"/>
    <property type="match status" value="1"/>
</dbReference>
<dbReference type="Gene3D" id="6.10.340.10">
    <property type="match status" value="1"/>
</dbReference>
<evidence type="ECO:0000256" key="3">
    <source>
        <dbReference type="ARBA" id="ARBA00012438"/>
    </source>
</evidence>
<dbReference type="InterPro" id="IPR010559">
    <property type="entry name" value="Sig_transdc_His_kin_internal"/>
</dbReference>
<dbReference type="Pfam" id="PF06580">
    <property type="entry name" value="His_kinase"/>
    <property type="match status" value="1"/>
</dbReference>
<dbReference type="InterPro" id="IPR050640">
    <property type="entry name" value="Bact_2-comp_sensor_kinase"/>
</dbReference>
<keyword evidence="6" id="KW-0808">Transferase</keyword>
<keyword evidence="16" id="KW-1185">Reference proteome</keyword>
<dbReference type="Gene3D" id="3.30.565.10">
    <property type="entry name" value="Histidine kinase-like ATPase, C-terminal domain"/>
    <property type="match status" value="1"/>
</dbReference>
<dbReference type="Pfam" id="PF00672">
    <property type="entry name" value="HAMP"/>
    <property type="match status" value="1"/>
</dbReference>
<evidence type="ECO:0000256" key="8">
    <source>
        <dbReference type="ARBA" id="ARBA00022777"/>
    </source>
</evidence>
<dbReference type="OrthoDB" id="9809348at2"/>
<keyword evidence="12" id="KW-1133">Transmembrane helix</keyword>
<comment type="catalytic activity">
    <reaction evidence="1">
        <text>ATP + protein L-histidine = ADP + protein N-phospho-L-histidine.</text>
        <dbReference type="EC" id="2.7.13.3"/>
    </reaction>
</comment>
<feature type="domain" description="Histidine kinase" evidence="13">
    <location>
        <begin position="482"/>
        <end position="582"/>
    </location>
</feature>
<dbReference type="SUPFAM" id="SSF55874">
    <property type="entry name" value="ATPase domain of HSP90 chaperone/DNA topoisomerase II/histidine kinase"/>
    <property type="match status" value="1"/>
</dbReference>
<dbReference type="EMBL" id="MSZX01000002">
    <property type="protein sequence ID" value="OPA80457.1"/>
    <property type="molecule type" value="Genomic_DNA"/>
</dbReference>
<dbReference type="InterPro" id="IPR003594">
    <property type="entry name" value="HATPase_dom"/>
</dbReference>
<evidence type="ECO:0000256" key="4">
    <source>
        <dbReference type="ARBA" id="ARBA00022475"/>
    </source>
</evidence>
<organism evidence="15 16">
    <name type="scientific">Paenibacillus selenitireducens</name>
    <dbReference type="NCBI Taxonomy" id="1324314"/>
    <lineage>
        <taxon>Bacteria</taxon>
        <taxon>Bacillati</taxon>
        <taxon>Bacillota</taxon>
        <taxon>Bacilli</taxon>
        <taxon>Bacillales</taxon>
        <taxon>Paenibacillaceae</taxon>
        <taxon>Paenibacillus</taxon>
    </lineage>
</organism>
<evidence type="ECO:0000256" key="10">
    <source>
        <dbReference type="ARBA" id="ARBA00023012"/>
    </source>
</evidence>
<keyword evidence="12" id="KW-0812">Transmembrane</keyword>
<evidence type="ECO:0000256" key="9">
    <source>
        <dbReference type="ARBA" id="ARBA00022840"/>
    </source>
</evidence>
<dbReference type="RefSeq" id="WP_078497806.1">
    <property type="nucleotide sequence ID" value="NZ_MSZX01000002.1"/>
</dbReference>
<feature type="transmembrane region" description="Helical" evidence="12">
    <location>
        <begin position="20"/>
        <end position="42"/>
    </location>
</feature>
<evidence type="ECO:0000256" key="6">
    <source>
        <dbReference type="ARBA" id="ARBA00022679"/>
    </source>
</evidence>
<dbReference type="PROSITE" id="PS50885">
    <property type="entry name" value="HAMP"/>
    <property type="match status" value="1"/>
</dbReference>
<dbReference type="InterPro" id="IPR036890">
    <property type="entry name" value="HATPase_C_sf"/>
</dbReference>